<keyword evidence="1 5" id="KW-0489">Methyltransferase</keyword>
<accession>A0A5B9W0Z3</accession>
<keyword evidence="2 5" id="KW-0808">Transferase</keyword>
<keyword evidence="3" id="KW-0949">S-adenosyl-L-methionine</keyword>
<evidence type="ECO:0000313" key="5">
    <source>
        <dbReference type="EMBL" id="QEH34213.1"/>
    </source>
</evidence>
<dbReference type="Proteomes" id="UP000324233">
    <property type="component" value="Chromosome"/>
</dbReference>
<evidence type="ECO:0000256" key="1">
    <source>
        <dbReference type="ARBA" id="ARBA00022603"/>
    </source>
</evidence>
<dbReference type="GO" id="GO:0032259">
    <property type="term" value="P:methylation"/>
    <property type="evidence" value="ECO:0007669"/>
    <property type="project" value="UniProtKB-KW"/>
</dbReference>
<dbReference type="PANTHER" id="PTHR43464">
    <property type="entry name" value="METHYLTRANSFERASE"/>
    <property type="match status" value="1"/>
</dbReference>
<dbReference type="OrthoDB" id="9797252at2"/>
<dbReference type="InterPro" id="IPR029063">
    <property type="entry name" value="SAM-dependent_MTases_sf"/>
</dbReference>
<dbReference type="RefSeq" id="WP_148594166.1">
    <property type="nucleotide sequence ID" value="NZ_CP042997.1"/>
</dbReference>
<dbReference type="PANTHER" id="PTHR43464:SF19">
    <property type="entry name" value="UBIQUINONE BIOSYNTHESIS O-METHYLTRANSFERASE, MITOCHONDRIAL"/>
    <property type="match status" value="1"/>
</dbReference>
<dbReference type="CDD" id="cd02440">
    <property type="entry name" value="AdoMet_MTases"/>
    <property type="match status" value="1"/>
</dbReference>
<gene>
    <name evidence="5" type="primary">ubiE_2</name>
    <name evidence="5" type="ORF">OJF2_27480</name>
</gene>
<evidence type="ECO:0000256" key="2">
    <source>
        <dbReference type="ARBA" id="ARBA00022679"/>
    </source>
</evidence>
<feature type="domain" description="Methyltransferase type 11" evidence="4">
    <location>
        <begin position="49"/>
        <end position="143"/>
    </location>
</feature>
<evidence type="ECO:0000259" key="4">
    <source>
        <dbReference type="Pfam" id="PF08241"/>
    </source>
</evidence>
<evidence type="ECO:0000313" key="6">
    <source>
        <dbReference type="Proteomes" id="UP000324233"/>
    </source>
</evidence>
<name>A0A5B9W0Z3_9BACT</name>
<evidence type="ECO:0000256" key="3">
    <source>
        <dbReference type="ARBA" id="ARBA00022691"/>
    </source>
</evidence>
<protein>
    <submittedName>
        <fullName evidence="5">Demethylmenaquinone methyltransferase</fullName>
        <ecNumber evidence="5">2.1.1.163</ecNumber>
    </submittedName>
</protein>
<keyword evidence="6" id="KW-1185">Reference proteome</keyword>
<dbReference type="SUPFAM" id="SSF53335">
    <property type="entry name" value="S-adenosyl-L-methionine-dependent methyltransferases"/>
    <property type="match status" value="1"/>
</dbReference>
<dbReference type="KEGG" id="agv:OJF2_27480"/>
<dbReference type="EMBL" id="CP042997">
    <property type="protein sequence ID" value="QEH34213.1"/>
    <property type="molecule type" value="Genomic_DNA"/>
</dbReference>
<sequence>MTVADQARTKSTYGLQWNRFRILRPDEDRATFRNRTGLTAGDLAGKAVLDAGCGMGRYVRMAAELGPRIVVGVDLSDAVRAARDLTGDLPGVAIVRGDLLRLPFAPGSFDHVYSIGVIDHTPDPRAAFLGLARLLKPGGRIAIWIYRKERPAVERIMDLHRSLSRRLPLGLLLAMAKASAPIGGWKRRLMASRSRLVQRAGVALHLATIGVSMHPDPEVRVCDTLDWYAPGFLSRHTADEVRGWFAAAGLVEIEDLSAGQAFYHEGQGHGINLAARRPEGRGPA</sequence>
<dbReference type="Gene3D" id="3.40.50.150">
    <property type="entry name" value="Vaccinia Virus protein VP39"/>
    <property type="match status" value="1"/>
</dbReference>
<dbReference type="AlphaFoldDB" id="A0A5B9W0Z3"/>
<dbReference type="Pfam" id="PF08241">
    <property type="entry name" value="Methyltransf_11"/>
    <property type="match status" value="1"/>
</dbReference>
<proteinExistence type="predicted"/>
<dbReference type="InterPro" id="IPR013216">
    <property type="entry name" value="Methyltransf_11"/>
</dbReference>
<reference evidence="5 6" key="1">
    <citation type="submission" date="2019-08" db="EMBL/GenBank/DDBJ databases">
        <title>Deep-cultivation of Planctomycetes and their phenomic and genomic characterization uncovers novel biology.</title>
        <authorList>
            <person name="Wiegand S."/>
            <person name="Jogler M."/>
            <person name="Boedeker C."/>
            <person name="Pinto D."/>
            <person name="Vollmers J."/>
            <person name="Rivas-Marin E."/>
            <person name="Kohn T."/>
            <person name="Peeters S.H."/>
            <person name="Heuer A."/>
            <person name="Rast P."/>
            <person name="Oberbeckmann S."/>
            <person name="Bunk B."/>
            <person name="Jeske O."/>
            <person name="Meyerdierks A."/>
            <person name="Storesund J.E."/>
            <person name="Kallscheuer N."/>
            <person name="Luecker S."/>
            <person name="Lage O.M."/>
            <person name="Pohl T."/>
            <person name="Merkel B.J."/>
            <person name="Hornburger P."/>
            <person name="Mueller R.-W."/>
            <person name="Bruemmer F."/>
            <person name="Labrenz M."/>
            <person name="Spormann A.M."/>
            <person name="Op den Camp H."/>
            <person name="Overmann J."/>
            <person name="Amann R."/>
            <person name="Jetten M.S.M."/>
            <person name="Mascher T."/>
            <person name="Medema M.H."/>
            <person name="Devos D.P."/>
            <person name="Kaster A.-K."/>
            <person name="Ovreas L."/>
            <person name="Rohde M."/>
            <person name="Galperin M.Y."/>
            <person name="Jogler C."/>
        </authorList>
    </citation>
    <scope>NUCLEOTIDE SEQUENCE [LARGE SCALE GENOMIC DNA]</scope>
    <source>
        <strain evidence="5 6">OJF2</strain>
    </source>
</reference>
<dbReference type="GO" id="GO:0008757">
    <property type="term" value="F:S-adenosylmethionine-dependent methyltransferase activity"/>
    <property type="evidence" value="ECO:0007669"/>
    <property type="project" value="InterPro"/>
</dbReference>
<organism evidence="5 6">
    <name type="scientific">Aquisphaera giovannonii</name>
    <dbReference type="NCBI Taxonomy" id="406548"/>
    <lineage>
        <taxon>Bacteria</taxon>
        <taxon>Pseudomonadati</taxon>
        <taxon>Planctomycetota</taxon>
        <taxon>Planctomycetia</taxon>
        <taxon>Isosphaerales</taxon>
        <taxon>Isosphaeraceae</taxon>
        <taxon>Aquisphaera</taxon>
    </lineage>
</organism>
<dbReference type="GO" id="GO:0043770">
    <property type="term" value="F:demethylmenaquinone methyltransferase activity"/>
    <property type="evidence" value="ECO:0007669"/>
    <property type="project" value="UniProtKB-EC"/>
</dbReference>
<dbReference type="EC" id="2.1.1.163" evidence="5"/>